<feature type="non-terminal residue" evidence="1">
    <location>
        <position position="1"/>
    </location>
</feature>
<reference evidence="1 2" key="1">
    <citation type="journal article" date="2024" name="J Genomics">
        <title>Draft genome sequencing and assembly of Favolaschia claudopus CIRM-BRFM 2984 isolated from oak limbs.</title>
        <authorList>
            <person name="Navarro D."/>
            <person name="Drula E."/>
            <person name="Chaduli D."/>
            <person name="Cazenave R."/>
            <person name="Ahrendt S."/>
            <person name="Wang J."/>
            <person name="Lipzen A."/>
            <person name="Daum C."/>
            <person name="Barry K."/>
            <person name="Grigoriev I.V."/>
            <person name="Favel A."/>
            <person name="Rosso M.N."/>
            <person name="Martin F."/>
        </authorList>
    </citation>
    <scope>NUCLEOTIDE SEQUENCE [LARGE SCALE GENOMIC DNA]</scope>
    <source>
        <strain evidence="1 2">CIRM-BRFM 2984</strain>
    </source>
</reference>
<dbReference type="EMBL" id="JAWWNJ010000030">
    <property type="protein sequence ID" value="KAK7027052.1"/>
    <property type="molecule type" value="Genomic_DNA"/>
</dbReference>
<dbReference type="Proteomes" id="UP001362999">
    <property type="component" value="Unassembled WGS sequence"/>
</dbReference>
<sequence length="103" mass="11395">LYSKGGGKNEKHSAISEHHNISACSYIDVQVYEHSHARTFSAYPQATLSSLHTYQFLCRLGVPPTVNPSGLELTVDDAPGQMFRDLNANLKRLYDAVSASRSR</sequence>
<evidence type="ECO:0000313" key="2">
    <source>
        <dbReference type="Proteomes" id="UP001362999"/>
    </source>
</evidence>
<name>A0AAW0BLR5_9AGAR</name>
<keyword evidence="2" id="KW-1185">Reference proteome</keyword>
<accession>A0AAW0BLR5</accession>
<dbReference type="AlphaFoldDB" id="A0AAW0BLR5"/>
<proteinExistence type="predicted"/>
<feature type="non-terminal residue" evidence="1">
    <location>
        <position position="103"/>
    </location>
</feature>
<gene>
    <name evidence="1" type="ORF">R3P38DRAFT_2414738</name>
</gene>
<organism evidence="1 2">
    <name type="scientific">Favolaschia claudopus</name>
    <dbReference type="NCBI Taxonomy" id="2862362"/>
    <lineage>
        <taxon>Eukaryota</taxon>
        <taxon>Fungi</taxon>
        <taxon>Dikarya</taxon>
        <taxon>Basidiomycota</taxon>
        <taxon>Agaricomycotina</taxon>
        <taxon>Agaricomycetes</taxon>
        <taxon>Agaricomycetidae</taxon>
        <taxon>Agaricales</taxon>
        <taxon>Marasmiineae</taxon>
        <taxon>Mycenaceae</taxon>
        <taxon>Favolaschia</taxon>
    </lineage>
</organism>
<protein>
    <submittedName>
        <fullName evidence="1">Uncharacterized protein</fullName>
    </submittedName>
</protein>
<evidence type="ECO:0000313" key="1">
    <source>
        <dbReference type="EMBL" id="KAK7027052.1"/>
    </source>
</evidence>
<comment type="caution">
    <text evidence="1">The sequence shown here is derived from an EMBL/GenBank/DDBJ whole genome shotgun (WGS) entry which is preliminary data.</text>
</comment>